<dbReference type="EMBL" id="GL877481">
    <property type="protein sequence ID" value="ELA45929.1"/>
    <property type="molecule type" value="Genomic_DNA"/>
</dbReference>
<dbReference type="AlphaFoldDB" id="L2GQP0"/>
<sequence length="542" mass="62852">MFASIFIHELYSCPNYRYGYNPPRKFPISDQLCRLFRLSYSVIPPILTYPLPKMVYYRSIYNFFANNGYVVMKIGQWLATRSDLLPIGLCKVLSTLHSEAPVHPFADTLKILEDEMYDTSLFHFVNHSPIGSGSVAQVYKVILNDEPRNFSPFFQRFFLNFIQIFVPTRMGSTDIRLEATKKRMARIKKSGNRTFAIKVIHPNTIRDVYLDCQIITNIASIIGRIPAFSCLNVNEQALHFQNEIFKQIDLTEEERNMKVMRHLIHYDENVLVAEPITATKNVLIMEYLEGYPITSHFLSTQNEAEKNYCIRTAGVFQRSVKNLSDKLSKISLSGGNNAVSGPLQQEKFSLATTALSFFVKSLFYNRFIHTDLHPGNVAISKSNKLIIYDLGLTKLLSDVEYTNFVDLFCSLFIERNGLVVGDLLVERLACNKGVDKKEFRVEINELISHYFEQVYNIKECENMNEKYALTKEYAFKAVRLFNKYNVKIDYKYNHLFLTAFCFDGILRQLQPDGAFYNDLSRLLWKFGPTTYLLRRYILSKKL</sequence>
<dbReference type="InParanoid" id="L2GQP0"/>
<keyword evidence="2" id="KW-0808">Transferase</keyword>
<dbReference type="RefSeq" id="XP_008075590.1">
    <property type="nucleotide sequence ID" value="XM_008077399.1"/>
</dbReference>
<dbReference type="OrthoDB" id="1290869at2759"/>
<dbReference type="SUPFAM" id="SSF56112">
    <property type="entry name" value="Protein kinase-like (PK-like)"/>
    <property type="match status" value="1"/>
</dbReference>
<accession>L2GQP0</accession>
<proteinExistence type="predicted"/>
<gene>
    <name evidence="2" type="ORF">VCUG_02582</name>
</gene>
<dbReference type="GO" id="GO:0005524">
    <property type="term" value="F:ATP binding"/>
    <property type="evidence" value="ECO:0007669"/>
    <property type="project" value="InterPro"/>
</dbReference>
<evidence type="ECO:0000313" key="3">
    <source>
        <dbReference type="Proteomes" id="UP000011081"/>
    </source>
</evidence>
<organism evidence="2 3">
    <name type="scientific">Vavraia culicis (isolate floridensis)</name>
    <name type="common">Microsporidian parasite</name>
    <dbReference type="NCBI Taxonomy" id="948595"/>
    <lineage>
        <taxon>Eukaryota</taxon>
        <taxon>Fungi</taxon>
        <taxon>Fungi incertae sedis</taxon>
        <taxon>Microsporidia</taxon>
        <taxon>Pleistophoridae</taxon>
        <taxon>Vavraia</taxon>
    </lineage>
</organism>
<feature type="domain" description="Protein kinase" evidence="1">
    <location>
        <begin position="124"/>
        <end position="542"/>
    </location>
</feature>
<dbReference type="HOGENOM" id="CLU_502663_0_0_1"/>
<dbReference type="InterPro" id="IPR011009">
    <property type="entry name" value="Kinase-like_dom_sf"/>
</dbReference>
<dbReference type="VEuPathDB" id="MicrosporidiaDB:VCUG_02582"/>
<evidence type="ECO:0000313" key="2">
    <source>
        <dbReference type="EMBL" id="ELA45929.1"/>
    </source>
</evidence>
<dbReference type="FunCoup" id="L2GQP0">
    <property type="interactions" value="8"/>
</dbReference>
<protein>
    <submittedName>
        <fullName evidence="2">Atypical/ABC1/ABC1-C protein kinase</fullName>
    </submittedName>
</protein>
<dbReference type="GeneID" id="19880443"/>
<dbReference type="OMA" id="SMVRTHH"/>
<dbReference type="InterPro" id="IPR004147">
    <property type="entry name" value="ABC1_dom"/>
</dbReference>
<keyword evidence="3" id="KW-1185">Reference proteome</keyword>
<dbReference type="Proteomes" id="UP000011081">
    <property type="component" value="Unassembled WGS sequence"/>
</dbReference>
<keyword evidence="2" id="KW-0418">Kinase</keyword>
<dbReference type="PANTHER" id="PTHR45890">
    <property type="entry name" value="AARF DOMAIN CONTAINING KINASE 2 (PREDICTED)"/>
    <property type="match status" value="1"/>
</dbReference>
<evidence type="ECO:0000259" key="1">
    <source>
        <dbReference type="PROSITE" id="PS50011"/>
    </source>
</evidence>
<name>L2GQP0_VAVCU</name>
<dbReference type="GO" id="GO:0004672">
    <property type="term" value="F:protein kinase activity"/>
    <property type="evidence" value="ECO:0007669"/>
    <property type="project" value="InterPro"/>
</dbReference>
<dbReference type="InterPro" id="IPR052402">
    <property type="entry name" value="ADCK_kinase"/>
</dbReference>
<dbReference type="InterPro" id="IPR000719">
    <property type="entry name" value="Prot_kinase_dom"/>
</dbReference>
<dbReference type="PANTHER" id="PTHR45890:SF1">
    <property type="entry name" value="AARF DOMAIN CONTAINING KINASE 2"/>
    <property type="match status" value="1"/>
</dbReference>
<dbReference type="PROSITE" id="PS50011">
    <property type="entry name" value="PROTEIN_KINASE_DOM"/>
    <property type="match status" value="1"/>
</dbReference>
<dbReference type="STRING" id="948595.L2GQP0"/>
<dbReference type="Pfam" id="PF03109">
    <property type="entry name" value="ABC1"/>
    <property type="match status" value="1"/>
</dbReference>
<reference evidence="3" key="1">
    <citation type="submission" date="2011-03" db="EMBL/GenBank/DDBJ databases">
        <title>The genome sequence of Vavraia culicis strain floridensis.</title>
        <authorList>
            <consortium name="The Broad Institute Genome Sequencing Platform"/>
            <person name="Cuomo C."/>
            <person name="Becnel J."/>
            <person name="Sanscrainte N."/>
            <person name="Young S.K."/>
            <person name="Zeng Q."/>
            <person name="Gargeya S."/>
            <person name="Fitzgerald M."/>
            <person name="Haas B."/>
            <person name="Abouelleil A."/>
            <person name="Alvarado L."/>
            <person name="Arachchi H.M."/>
            <person name="Berlin A."/>
            <person name="Chapman S.B."/>
            <person name="Gearin G."/>
            <person name="Goldberg J."/>
            <person name="Griggs A."/>
            <person name="Gujja S."/>
            <person name="Hansen M."/>
            <person name="Heiman D."/>
            <person name="Howarth C."/>
            <person name="Larimer J."/>
            <person name="Lui A."/>
            <person name="MacDonald P.J.P."/>
            <person name="McCowen C."/>
            <person name="Montmayeur A."/>
            <person name="Murphy C."/>
            <person name="Neiman D."/>
            <person name="Pearson M."/>
            <person name="Priest M."/>
            <person name="Roberts A."/>
            <person name="Saif S."/>
            <person name="Shea T."/>
            <person name="Sisk P."/>
            <person name="Stolte C."/>
            <person name="Sykes S."/>
            <person name="Wortman J."/>
            <person name="Nusbaum C."/>
            <person name="Birren B."/>
        </authorList>
    </citation>
    <scope>NUCLEOTIDE SEQUENCE [LARGE SCALE GENOMIC DNA]</scope>
    <source>
        <strain evidence="3">floridensis</strain>
    </source>
</reference>